<name>A0ABQ9IMT4_9NEOP</name>
<dbReference type="EMBL" id="JARBHB010000001">
    <property type="protein sequence ID" value="KAJ8897490.1"/>
    <property type="molecule type" value="Genomic_DNA"/>
</dbReference>
<dbReference type="SUPFAM" id="SSF46689">
    <property type="entry name" value="Homeodomain-like"/>
    <property type="match status" value="1"/>
</dbReference>
<protein>
    <recommendedName>
        <fullName evidence="2">HTH psq-type domain-containing protein</fullName>
    </recommendedName>
</protein>
<organism evidence="3 4">
    <name type="scientific">Dryococelus australis</name>
    <dbReference type="NCBI Taxonomy" id="614101"/>
    <lineage>
        <taxon>Eukaryota</taxon>
        <taxon>Metazoa</taxon>
        <taxon>Ecdysozoa</taxon>
        <taxon>Arthropoda</taxon>
        <taxon>Hexapoda</taxon>
        <taxon>Insecta</taxon>
        <taxon>Pterygota</taxon>
        <taxon>Neoptera</taxon>
        <taxon>Polyneoptera</taxon>
        <taxon>Phasmatodea</taxon>
        <taxon>Verophasmatodea</taxon>
        <taxon>Anareolatae</taxon>
        <taxon>Phasmatidae</taxon>
        <taxon>Eurycanthinae</taxon>
        <taxon>Dryococelus</taxon>
    </lineage>
</organism>
<accession>A0ABQ9IMT4</accession>
<evidence type="ECO:0000313" key="4">
    <source>
        <dbReference type="Proteomes" id="UP001159363"/>
    </source>
</evidence>
<dbReference type="InterPro" id="IPR009057">
    <property type="entry name" value="Homeodomain-like_sf"/>
</dbReference>
<gene>
    <name evidence="3" type="ORF">PR048_002837</name>
</gene>
<comment type="subcellular location">
    <subcellularLocation>
        <location evidence="1">Nucleus</location>
    </subcellularLocation>
</comment>
<evidence type="ECO:0000313" key="3">
    <source>
        <dbReference type="EMBL" id="KAJ8897490.1"/>
    </source>
</evidence>
<sequence>MDRGPKANSATREKWSIESMQRAVHAVRTGSISENRATVVYDVPRQTLRRAQLQELAFNLAEKLGLQHRFNKEAGLADWGRLWSYLKRHTDLSIRKEENLSINRALSMNKSEVGLFFDLLEDKMSELNLTNKADRIFNIDERGFQLNTRPNTVVASKGRRVAHVISQKEKGEIITLVACFNVAGNYLSPCIVIKSKRTVVGLKEKLPAGSDIFLNEQSAYINAQLFFVAIKKFVDFFPHQQGITSYFDFDWA</sequence>
<evidence type="ECO:0000256" key="1">
    <source>
        <dbReference type="ARBA" id="ARBA00004123"/>
    </source>
</evidence>
<feature type="domain" description="HTH psq-type" evidence="2">
    <location>
        <begin position="18"/>
        <end position="50"/>
    </location>
</feature>
<dbReference type="Pfam" id="PF05225">
    <property type="entry name" value="HTH_psq"/>
    <property type="match status" value="1"/>
</dbReference>
<comment type="caution">
    <text evidence="3">The sequence shown here is derived from an EMBL/GenBank/DDBJ whole genome shotgun (WGS) entry which is preliminary data.</text>
</comment>
<dbReference type="InterPro" id="IPR007889">
    <property type="entry name" value="HTH_Psq"/>
</dbReference>
<reference evidence="3 4" key="1">
    <citation type="submission" date="2023-02" db="EMBL/GenBank/DDBJ databases">
        <title>LHISI_Scaffold_Assembly.</title>
        <authorList>
            <person name="Stuart O.P."/>
            <person name="Cleave R."/>
            <person name="Magrath M.J.L."/>
            <person name="Mikheyev A.S."/>
        </authorList>
    </citation>
    <scope>NUCLEOTIDE SEQUENCE [LARGE SCALE GENOMIC DNA]</scope>
    <source>
        <strain evidence="3">Daus_M_001</strain>
        <tissue evidence="3">Leg muscle</tissue>
    </source>
</reference>
<dbReference type="Proteomes" id="UP001159363">
    <property type="component" value="Chromosome 1"/>
</dbReference>
<proteinExistence type="predicted"/>
<keyword evidence="4" id="KW-1185">Reference proteome</keyword>
<dbReference type="Gene3D" id="1.10.10.60">
    <property type="entry name" value="Homeodomain-like"/>
    <property type="match status" value="1"/>
</dbReference>
<evidence type="ECO:0000259" key="2">
    <source>
        <dbReference type="Pfam" id="PF05225"/>
    </source>
</evidence>